<sequence>MKPCTYPIALIALAFLLAGCAATPLDGQIKPERPDHYLVVYGKNSCGATTGLMAALDKQGVDYEYRNISDEANAAMLFQRMANARFAGSRVDMPIVETDGRIRSRPTMAWVLEGDGDSGK</sequence>
<dbReference type="Pfam" id="PF00462">
    <property type="entry name" value="Glutaredoxin"/>
    <property type="match status" value="1"/>
</dbReference>
<dbReference type="SUPFAM" id="SSF52833">
    <property type="entry name" value="Thioredoxin-like"/>
    <property type="match status" value="1"/>
</dbReference>
<feature type="chain" id="PRO_5046024615" description="Glutaredoxin domain-containing protein" evidence="1">
    <location>
        <begin position="22"/>
        <end position="120"/>
    </location>
</feature>
<gene>
    <name evidence="3" type="ORF">MNKW57_25730</name>
</gene>
<dbReference type="RefSeq" id="WP_285764860.1">
    <property type="nucleotide sequence ID" value="NZ_BSYJ01000005.1"/>
</dbReference>
<dbReference type="PROSITE" id="PS51257">
    <property type="entry name" value="PROKAR_LIPOPROTEIN"/>
    <property type="match status" value="1"/>
</dbReference>
<name>A0ABQ6M1U5_9GAMM</name>
<evidence type="ECO:0000313" key="4">
    <source>
        <dbReference type="Proteomes" id="UP001224392"/>
    </source>
</evidence>
<feature type="signal peptide" evidence="1">
    <location>
        <begin position="1"/>
        <end position="21"/>
    </location>
</feature>
<reference evidence="3 4" key="1">
    <citation type="submission" date="2023-04" db="EMBL/GenBank/DDBJ databases">
        <title>Marinobulbifer ophiurae gen. nov., sp. Nov., isolate from tissue of brittle star Ophioplocus japonicus.</title>
        <authorList>
            <person name="Kawano K."/>
            <person name="Sawayama S."/>
            <person name="Nakagawa S."/>
        </authorList>
    </citation>
    <scope>NUCLEOTIDE SEQUENCE [LARGE SCALE GENOMIC DNA]</scope>
    <source>
        <strain evidence="3 4">NKW57</strain>
    </source>
</reference>
<dbReference type="InterPro" id="IPR036249">
    <property type="entry name" value="Thioredoxin-like_sf"/>
</dbReference>
<comment type="caution">
    <text evidence="3">The sequence shown here is derived from an EMBL/GenBank/DDBJ whole genome shotgun (WGS) entry which is preliminary data.</text>
</comment>
<dbReference type="EMBL" id="BSYJ01000005">
    <property type="protein sequence ID" value="GMG88252.1"/>
    <property type="molecule type" value="Genomic_DNA"/>
</dbReference>
<evidence type="ECO:0000256" key="1">
    <source>
        <dbReference type="SAM" id="SignalP"/>
    </source>
</evidence>
<dbReference type="InterPro" id="IPR002109">
    <property type="entry name" value="Glutaredoxin"/>
</dbReference>
<evidence type="ECO:0000313" key="3">
    <source>
        <dbReference type="EMBL" id="GMG88252.1"/>
    </source>
</evidence>
<evidence type="ECO:0000259" key="2">
    <source>
        <dbReference type="Pfam" id="PF00462"/>
    </source>
</evidence>
<accession>A0ABQ6M1U5</accession>
<dbReference type="Proteomes" id="UP001224392">
    <property type="component" value="Unassembled WGS sequence"/>
</dbReference>
<proteinExistence type="predicted"/>
<protein>
    <recommendedName>
        <fullName evidence="2">Glutaredoxin domain-containing protein</fullName>
    </recommendedName>
</protein>
<organism evidence="3 4">
    <name type="scientific">Biformimicrobium ophioploci</name>
    <dbReference type="NCBI Taxonomy" id="3036711"/>
    <lineage>
        <taxon>Bacteria</taxon>
        <taxon>Pseudomonadati</taxon>
        <taxon>Pseudomonadota</taxon>
        <taxon>Gammaproteobacteria</taxon>
        <taxon>Cellvibrionales</taxon>
        <taxon>Microbulbiferaceae</taxon>
        <taxon>Biformimicrobium</taxon>
    </lineage>
</organism>
<keyword evidence="4" id="KW-1185">Reference proteome</keyword>
<keyword evidence="1" id="KW-0732">Signal</keyword>
<feature type="domain" description="Glutaredoxin" evidence="2">
    <location>
        <begin position="39"/>
        <end position="81"/>
    </location>
</feature>
<dbReference type="Gene3D" id="3.40.30.10">
    <property type="entry name" value="Glutaredoxin"/>
    <property type="match status" value="1"/>
</dbReference>